<name>A0ABP1QBJ8_9HEXA</name>
<organism evidence="1 2">
    <name type="scientific">Orchesella dallaii</name>
    <dbReference type="NCBI Taxonomy" id="48710"/>
    <lineage>
        <taxon>Eukaryota</taxon>
        <taxon>Metazoa</taxon>
        <taxon>Ecdysozoa</taxon>
        <taxon>Arthropoda</taxon>
        <taxon>Hexapoda</taxon>
        <taxon>Collembola</taxon>
        <taxon>Entomobryomorpha</taxon>
        <taxon>Entomobryoidea</taxon>
        <taxon>Orchesellidae</taxon>
        <taxon>Orchesellinae</taxon>
        <taxon>Orchesella</taxon>
    </lineage>
</organism>
<gene>
    <name evidence="1" type="ORF">ODALV1_LOCUS8587</name>
</gene>
<dbReference type="EMBL" id="CAXLJM020000026">
    <property type="protein sequence ID" value="CAL8093757.1"/>
    <property type="molecule type" value="Genomic_DNA"/>
</dbReference>
<sequence length="66" mass="7370">MNVHAKTQEPLVLAFCTYNAKLDLTRSGLSELNETWQGPSNGDPEHTCENHILIRPPVDLESPLEV</sequence>
<evidence type="ECO:0000313" key="2">
    <source>
        <dbReference type="Proteomes" id="UP001642540"/>
    </source>
</evidence>
<protein>
    <submittedName>
        <fullName evidence="1">Uncharacterized protein</fullName>
    </submittedName>
</protein>
<accession>A0ABP1QBJ8</accession>
<dbReference type="Proteomes" id="UP001642540">
    <property type="component" value="Unassembled WGS sequence"/>
</dbReference>
<evidence type="ECO:0000313" key="1">
    <source>
        <dbReference type="EMBL" id="CAL8093757.1"/>
    </source>
</evidence>
<comment type="caution">
    <text evidence="1">The sequence shown here is derived from an EMBL/GenBank/DDBJ whole genome shotgun (WGS) entry which is preliminary data.</text>
</comment>
<proteinExistence type="predicted"/>
<keyword evidence="2" id="KW-1185">Reference proteome</keyword>
<reference evidence="1 2" key="1">
    <citation type="submission" date="2024-08" db="EMBL/GenBank/DDBJ databases">
        <authorList>
            <person name="Cucini C."/>
            <person name="Frati F."/>
        </authorList>
    </citation>
    <scope>NUCLEOTIDE SEQUENCE [LARGE SCALE GENOMIC DNA]</scope>
</reference>